<evidence type="ECO:0000313" key="1">
    <source>
        <dbReference type="EMBL" id="KAE9533550.1"/>
    </source>
</evidence>
<proteinExistence type="predicted"/>
<gene>
    <name evidence="1" type="ORF">AGLY_009188</name>
</gene>
<evidence type="ECO:0000313" key="2">
    <source>
        <dbReference type="Proteomes" id="UP000475862"/>
    </source>
</evidence>
<protein>
    <submittedName>
        <fullName evidence="1">Uncharacterized protein</fullName>
    </submittedName>
</protein>
<organism evidence="1 2">
    <name type="scientific">Aphis glycines</name>
    <name type="common">Soybean aphid</name>
    <dbReference type="NCBI Taxonomy" id="307491"/>
    <lineage>
        <taxon>Eukaryota</taxon>
        <taxon>Metazoa</taxon>
        <taxon>Ecdysozoa</taxon>
        <taxon>Arthropoda</taxon>
        <taxon>Hexapoda</taxon>
        <taxon>Insecta</taxon>
        <taxon>Pterygota</taxon>
        <taxon>Neoptera</taxon>
        <taxon>Paraneoptera</taxon>
        <taxon>Hemiptera</taxon>
        <taxon>Sternorrhyncha</taxon>
        <taxon>Aphidomorpha</taxon>
        <taxon>Aphidoidea</taxon>
        <taxon>Aphididae</taxon>
        <taxon>Aphidini</taxon>
        <taxon>Aphis</taxon>
        <taxon>Aphis</taxon>
    </lineage>
</organism>
<sequence>MARQTPRGLSLSLSLSHFFLRHLLNYIPLSSNTPNKLILARIRVFISVVTPPHDNVIRSVFRKKPVLLCTRKSVPQSSSLYSTGSCEIEEYLRVGDNSYINNIYVFGSISGGSWKQNLSRSNNYNVMGLKQTHAKTLERNNICSVTNKIYSTHLPIPTLFIHADDFHKNRSQFFRLL</sequence>
<dbReference type="EMBL" id="VYZN01000034">
    <property type="protein sequence ID" value="KAE9533550.1"/>
    <property type="molecule type" value="Genomic_DNA"/>
</dbReference>
<dbReference type="Proteomes" id="UP000475862">
    <property type="component" value="Unassembled WGS sequence"/>
</dbReference>
<keyword evidence="2" id="KW-1185">Reference proteome</keyword>
<reference evidence="1 2" key="1">
    <citation type="submission" date="2019-08" db="EMBL/GenBank/DDBJ databases">
        <title>The genome of the soybean aphid Biotype 1, its phylome, world population structure and adaptation to the North American continent.</title>
        <authorList>
            <person name="Giordano R."/>
            <person name="Donthu R.K."/>
            <person name="Hernandez A.G."/>
            <person name="Wright C.L."/>
            <person name="Zimin A.V."/>
        </authorList>
    </citation>
    <scope>NUCLEOTIDE SEQUENCE [LARGE SCALE GENOMIC DNA]</scope>
    <source>
        <tissue evidence="1">Whole aphids</tissue>
    </source>
</reference>
<name>A0A6G0TKU6_APHGL</name>
<comment type="caution">
    <text evidence="1">The sequence shown here is derived from an EMBL/GenBank/DDBJ whole genome shotgun (WGS) entry which is preliminary data.</text>
</comment>
<dbReference type="AlphaFoldDB" id="A0A6G0TKU6"/>
<accession>A0A6G0TKU6</accession>